<dbReference type="Proteomes" id="UP001213799">
    <property type="component" value="Unassembled WGS sequence"/>
</dbReference>
<evidence type="ECO:0000256" key="7">
    <source>
        <dbReference type="SAM" id="MobiDB-lite"/>
    </source>
</evidence>
<keyword evidence="5" id="KW-0539">Nucleus</keyword>
<dbReference type="Pfam" id="PF09496">
    <property type="entry name" value="CENP-O"/>
    <property type="match status" value="1"/>
</dbReference>
<evidence type="ECO:0000256" key="2">
    <source>
        <dbReference type="ARBA" id="ARBA00004584"/>
    </source>
</evidence>
<feature type="compositionally biased region" description="Gly residues" evidence="7">
    <location>
        <begin position="204"/>
        <end position="213"/>
    </location>
</feature>
<feature type="compositionally biased region" description="Polar residues" evidence="7">
    <location>
        <begin position="41"/>
        <end position="50"/>
    </location>
</feature>
<dbReference type="GeneID" id="81590593"/>
<proteinExistence type="inferred from homology"/>
<organism evidence="8 9">
    <name type="scientific">Penicillium hordei</name>
    <dbReference type="NCBI Taxonomy" id="40994"/>
    <lineage>
        <taxon>Eukaryota</taxon>
        <taxon>Fungi</taxon>
        <taxon>Dikarya</taxon>
        <taxon>Ascomycota</taxon>
        <taxon>Pezizomycotina</taxon>
        <taxon>Eurotiomycetes</taxon>
        <taxon>Eurotiomycetidae</taxon>
        <taxon>Eurotiales</taxon>
        <taxon>Aspergillaceae</taxon>
        <taxon>Penicillium</taxon>
    </lineage>
</organism>
<protein>
    <submittedName>
        <fullName evidence="8">Centromere protein Cenp-O</fullName>
    </submittedName>
</protein>
<evidence type="ECO:0000256" key="6">
    <source>
        <dbReference type="ARBA" id="ARBA00023328"/>
    </source>
</evidence>
<keyword evidence="4" id="KW-0158">Chromosome</keyword>
<comment type="subcellular location">
    <subcellularLocation>
        <location evidence="2">Chromosome</location>
        <location evidence="2">Centromere</location>
    </subcellularLocation>
    <subcellularLocation>
        <location evidence="1">Nucleus</location>
    </subcellularLocation>
</comment>
<name>A0AAD6GVK9_9EURO</name>
<feature type="region of interest" description="Disordered" evidence="7">
    <location>
        <begin position="196"/>
        <end position="232"/>
    </location>
</feature>
<comment type="similarity">
    <text evidence="3">Belongs to the CENP-O/MCM21 family.</text>
</comment>
<dbReference type="InterPro" id="IPR018464">
    <property type="entry name" value="CENP-O"/>
</dbReference>
<evidence type="ECO:0000256" key="5">
    <source>
        <dbReference type="ARBA" id="ARBA00023242"/>
    </source>
</evidence>
<evidence type="ECO:0000256" key="3">
    <source>
        <dbReference type="ARBA" id="ARBA00007321"/>
    </source>
</evidence>
<evidence type="ECO:0000313" key="9">
    <source>
        <dbReference type="Proteomes" id="UP001213799"/>
    </source>
</evidence>
<evidence type="ECO:0000256" key="4">
    <source>
        <dbReference type="ARBA" id="ARBA00022454"/>
    </source>
</evidence>
<sequence length="370" mass="40102">MTTTTSRAPTSPDPEEVELDTEITSIRAESKHPNRKPLIQIPNSKANPNQVQTLQKRKRILTSSLLTTNPIQKLLRKQPRPPTTTNQTDPLATISPLVHAAGAHTSSNHHRIAFGATAFPFKDPSPTASAAPLLGVRIDVCARNGRFTKPYYILLQHERSRAGPGSGSTKMFKVHRHTVPGFISIAKLESVYLPRPGVSRDNGDGNGEGGGSSGEDEDAEPAKPWKKSGSSTRKQDLRGFVRELRRELVAWHMRVDAIDFLREKLGLVGEGGKSLPFDVSPDRDTGIVSLAAVAVEARYVRVEWADGRVGRFKLSNAGVVERAVVIGDEGRDKKVEDAMTAGGGRVETVLDRLRVDVLSASPGTPGTPEV</sequence>
<dbReference type="GO" id="GO:0031511">
    <property type="term" value="C:Mis6-Sim4 complex"/>
    <property type="evidence" value="ECO:0007669"/>
    <property type="project" value="TreeGrafter"/>
</dbReference>
<dbReference type="PANTHER" id="PTHR14582">
    <property type="entry name" value="INNER KINETOCHORE SUBUNIT MAL2"/>
    <property type="match status" value="1"/>
</dbReference>
<gene>
    <name evidence="8" type="ORF">N7537_009297</name>
</gene>
<evidence type="ECO:0000313" key="8">
    <source>
        <dbReference type="EMBL" id="KAJ5592393.1"/>
    </source>
</evidence>
<keyword evidence="6" id="KW-0137">Centromere</keyword>
<keyword evidence="9" id="KW-1185">Reference proteome</keyword>
<reference evidence="8" key="1">
    <citation type="journal article" date="2023" name="IMA Fungus">
        <title>Comparative genomic study of the Penicillium genus elucidates a diverse pangenome and 15 lateral gene transfer events.</title>
        <authorList>
            <person name="Petersen C."/>
            <person name="Sorensen T."/>
            <person name="Nielsen M.R."/>
            <person name="Sondergaard T.E."/>
            <person name="Sorensen J.L."/>
            <person name="Fitzpatrick D.A."/>
            <person name="Frisvad J.C."/>
            <person name="Nielsen K.L."/>
        </authorList>
    </citation>
    <scope>NUCLEOTIDE SEQUENCE</scope>
    <source>
        <strain evidence="8">IBT 12815</strain>
    </source>
</reference>
<feature type="region of interest" description="Disordered" evidence="7">
    <location>
        <begin position="26"/>
        <end position="50"/>
    </location>
</feature>
<reference evidence="8" key="2">
    <citation type="submission" date="2023-01" db="EMBL/GenBank/DDBJ databases">
        <authorList>
            <person name="Petersen C."/>
        </authorList>
    </citation>
    <scope>NUCLEOTIDE SEQUENCE</scope>
    <source>
        <strain evidence="8">IBT 12815</strain>
    </source>
</reference>
<dbReference type="EMBL" id="JAQJAE010000005">
    <property type="protein sequence ID" value="KAJ5592393.1"/>
    <property type="molecule type" value="Genomic_DNA"/>
</dbReference>
<dbReference type="GO" id="GO:0005634">
    <property type="term" value="C:nucleus"/>
    <property type="evidence" value="ECO:0007669"/>
    <property type="project" value="UniProtKB-SubCell"/>
</dbReference>
<dbReference type="AlphaFoldDB" id="A0AAD6GVK9"/>
<evidence type="ECO:0000256" key="1">
    <source>
        <dbReference type="ARBA" id="ARBA00004123"/>
    </source>
</evidence>
<dbReference type="RefSeq" id="XP_056749019.1">
    <property type="nucleotide sequence ID" value="XM_056900351.1"/>
</dbReference>
<dbReference type="PANTHER" id="PTHR14582:SF1">
    <property type="entry name" value="CENTROMERE PROTEIN O"/>
    <property type="match status" value="1"/>
</dbReference>
<accession>A0AAD6GVK9</accession>
<comment type="caution">
    <text evidence="8">The sequence shown here is derived from an EMBL/GenBank/DDBJ whole genome shotgun (WGS) entry which is preliminary data.</text>
</comment>